<comment type="subcellular location">
    <subcellularLocation>
        <location evidence="1">Nucleus</location>
        <location evidence="1">Nucleolus</location>
    </subcellularLocation>
</comment>
<dbReference type="InterPro" id="IPR028364">
    <property type="entry name" value="Ribosomal_uL1/biogenesis"/>
</dbReference>
<dbReference type="Gene3D" id="3.30.190.20">
    <property type="match status" value="1"/>
</dbReference>
<dbReference type="Gene3D" id="3.40.50.790">
    <property type="match status" value="1"/>
</dbReference>
<keyword evidence="12" id="KW-0689">Ribosomal protein</keyword>
<organism evidence="12 13">
    <name type="scientific">Pholiota conissans</name>
    <dbReference type="NCBI Taxonomy" id="109636"/>
    <lineage>
        <taxon>Eukaryota</taxon>
        <taxon>Fungi</taxon>
        <taxon>Dikarya</taxon>
        <taxon>Basidiomycota</taxon>
        <taxon>Agaricomycotina</taxon>
        <taxon>Agaricomycetes</taxon>
        <taxon>Agaricomycetidae</taxon>
        <taxon>Agaricales</taxon>
        <taxon>Agaricineae</taxon>
        <taxon>Strophariaceae</taxon>
        <taxon>Pholiota</taxon>
    </lineage>
</organism>
<feature type="compositionally biased region" description="Low complexity" evidence="11">
    <location>
        <begin position="386"/>
        <end position="400"/>
    </location>
</feature>
<evidence type="ECO:0000256" key="5">
    <source>
        <dbReference type="ARBA" id="ARBA00022990"/>
    </source>
</evidence>
<feature type="compositionally biased region" description="Basic residues" evidence="11">
    <location>
        <begin position="286"/>
        <end position="297"/>
    </location>
</feature>
<evidence type="ECO:0000256" key="8">
    <source>
        <dbReference type="ARBA" id="ARBA00054167"/>
    </source>
</evidence>
<keyword evidence="5" id="KW-0007">Acetylation</keyword>
<evidence type="ECO:0000256" key="10">
    <source>
        <dbReference type="ARBA" id="ARBA00070787"/>
    </source>
</evidence>
<evidence type="ECO:0000256" key="1">
    <source>
        <dbReference type="ARBA" id="ARBA00004604"/>
    </source>
</evidence>
<keyword evidence="7" id="KW-0539">Nucleus</keyword>
<feature type="region of interest" description="Disordered" evidence="11">
    <location>
        <begin position="260"/>
        <end position="527"/>
    </location>
</feature>
<keyword evidence="6" id="KW-0175">Coiled coil</keyword>
<dbReference type="InterPro" id="IPR023674">
    <property type="entry name" value="Ribosomal_uL1-like"/>
</dbReference>
<gene>
    <name evidence="12" type="ORF">BDN70DRAFT_906030</name>
</gene>
<protein>
    <recommendedName>
        <fullName evidence="10">Ribosomal L1 domain-containing protein 1</fullName>
    </recommendedName>
</protein>
<proteinExistence type="inferred from homology"/>
<keyword evidence="13" id="KW-1185">Reference proteome</keyword>
<dbReference type="OrthoDB" id="10251727at2759"/>
<feature type="compositionally biased region" description="Low complexity" evidence="11">
    <location>
        <begin position="330"/>
        <end position="347"/>
    </location>
</feature>
<sequence>MSKGEKQPKLIDEHVSLKQCSKAVEALLSHELKKKEKFESSQLLPAKEQNVWLNVTIKTIPPGHRLKPVKIPIVHPLVDPRTSPVCLITKDPQREYKDLLEKHNIKFISRVVGLEKLKGKFKPFEARRMLLKENGMFLADDRVIPLLPKLLGSKWFEAKKQPIPVCLSRKDLKGELERAISSTYMNQNQGTCTSIKVGKMSQTPSQILDNIKSAIPAVAKAIKGNWGNIQSLNIKTNSSASLPIWTCALDDTEGGRWHGLQAEDEEDDDVEMDGESEEDEEEVKPKKGAASKGKKRPSSSDEDEPVEEKPAKKSKIVESAKGAKDKVSLTTTKPTKSTSTDAAAPTPSKKRKLVESADSSAKTTSPSVAPLAVAGKKAKSTATAHPSVPAESASKSSASEPAKKTLETPTSASPTVDAPLKKKKKSSLEEHVADSASVKTPSTPDAPSVAGKNKSGKDKTKNSQLPEVAPSDSTAASEKVVKASLTKQELKQKRSTGAGQKKKEIMLKTKGGRSAKNAVLGKKAGQE</sequence>
<dbReference type="FunFam" id="3.40.50.790:FF:000004">
    <property type="entry name" value="Ribosomal L1 domain-containing 1-like 1"/>
    <property type="match status" value="1"/>
</dbReference>
<dbReference type="GO" id="GO:0005840">
    <property type="term" value="C:ribosome"/>
    <property type="evidence" value="ECO:0007669"/>
    <property type="project" value="UniProtKB-KW"/>
</dbReference>
<dbReference type="Proteomes" id="UP000807469">
    <property type="component" value="Unassembled WGS sequence"/>
</dbReference>
<keyword evidence="2" id="KW-1017">Isopeptide bond</keyword>
<dbReference type="InterPro" id="IPR016095">
    <property type="entry name" value="Ribosomal_uL1_3-a/b-sand"/>
</dbReference>
<accession>A0A9P5Z2G5</accession>
<evidence type="ECO:0000256" key="3">
    <source>
        <dbReference type="ARBA" id="ARBA00022553"/>
    </source>
</evidence>
<comment type="function">
    <text evidence="8">Regulates cellular senescence through inhibition of PTEN translation. Acts as a pro-apoptotic regulator in response to DNA damage.</text>
</comment>
<dbReference type="GO" id="GO:0005730">
    <property type="term" value="C:nucleolus"/>
    <property type="evidence" value="ECO:0007669"/>
    <property type="project" value="UniProtKB-SubCell"/>
</dbReference>
<reference evidence="12" key="1">
    <citation type="submission" date="2020-11" db="EMBL/GenBank/DDBJ databases">
        <authorList>
            <consortium name="DOE Joint Genome Institute"/>
            <person name="Ahrendt S."/>
            <person name="Riley R."/>
            <person name="Andreopoulos W."/>
            <person name="Labutti K."/>
            <person name="Pangilinan J."/>
            <person name="Ruiz-Duenas F.J."/>
            <person name="Barrasa J.M."/>
            <person name="Sanchez-Garcia M."/>
            <person name="Camarero S."/>
            <person name="Miyauchi S."/>
            <person name="Serrano A."/>
            <person name="Linde D."/>
            <person name="Babiker R."/>
            <person name="Drula E."/>
            <person name="Ayuso-Fernandez I."/>
            <person name="Pacheco R."/>
            <person name="Padilla G."/>
            <person name="Ferreira P."/>
            <person name="Barriuso J."/>
            <person name="Kellner H."/>
            <person name="Castanera R."/>
            <person name="Alfaro M."/>
            <person name="Ramirez L."/>
            <person name="Pisabarro A.G."/>
            <person name="Kuo A."/>
            <person name="Tritt A."/>
            <person name="Lipzen A."/>
            <person name="He G."/>
            <person name="Yan M."/>
            <person name="Ng V."/>
            <person name="Cullen D."/>
            <person name="Martin F."/>
            <person name="Rosso M.-N."/>
            <person name="Henrissat B."/>
            <person name="Hibbett D."/>
            <person name="Martinez A.T."/>
            <person name="Grigoriev I.V."/>
        </authorList>
    </citation>
    <scope>NUCLEOTIDE SEQUENCE</scope>
    <source>
        <strain evidence="12">CIRM-BRFM 674</strain>
    </source>
</reference>
<evidence type="ECO:0000256" key="9">
    <source>
        <dbReference type="ARBA" id="ARBA00061550"/>
    </source>
</evidence>
<dbReference type="Pfam" id="PF00687">
    <property type="entry name" value="Ribosomal_L1"/>
    <property type="match status" value="1"/>
</dbReference>
<comment type="similarity">
    <text evidence="9">Belongs to the universal ribosomal protein uL1 family. Highly divergent.</text>
</comment>
<name>A0A9P5Z2G5_9AGAR</name>
<evidence type="ECO:0000256" key="7">
    <source>
        <dbReference type="ARBA" id="ARBA00023242"/>
    </source>
</evidence>
<evidence type="ECO:0000313" key="13">
    <source>
        <dbReference type="Proteomes" id="UP000807469"/>
    </source>
</evidence>
<feature type="compositionally biased region" description="Polar residues" evidence="11">
    <location>
        <begin position="357"/>
        <end position="367"/>
    </location>
</feature>
<comment type="caution">
    <text evidence="12">The sequence shown here is derived from an EMBL/GenBank/DDBJ whole genome shotgun (WGS) entry which is preliminary data.</text>
</comment>
<evidence type="ECO:0000256" key="11">
    <source>
        <dbReference type="SAM" id="MobiDB-lite"/>
    </source>
</evidence>
<dbReference type="CDD" id="cd00403">
    <property type="entry name" value="Ribosomal_L1"/>
    <property type="match status" value="1"/>
</dbReference>
<evidence type="ECO:0000256" key="4">
    <source>
        <dbReference type="ARBA" id="ARBA00022843"/>
    </source>
</evidence>
<dbReference type="AlphaFoldDB" id="A0A9P5Z2G5"/>
<feature type="compositionally biased region" description="Basic and acidic residues" evidence="11">
    <location>
        <begin position="307"/>
        <end position="327"/>
    </location>
</feature>
<feature type="compositionally biased region" description="Acidic residues" evidence="11">
    <location>
        <begin position="262"/>
        <end position="282"/>
    </location>
</feature>
<keyword evidence="3" id="KW-0597">Phosphoprotein</keyword>
<evidence type="ECO:0000313" key="12">
    <source>
        <dbReference type="EMBL" id="KAF9479914.1"/>
    </source>
</evidence>
<dbReference type="EMBL" id="MU155203">
    <property type="protein sequence ID" value="KAF9479914.1"/>
    <property type="molecule type" value="Genomic_DNA"/>
</dbReference>
<keyword evidence="12" id="KW-0687">Ribonucleoprotein</keyword>
<evidence type="ECO:0000256" key="6">
    <source>
        <dbReference type="ARBA" id="ARBA00023054"/>
    </source>
</evidence>
<dbReference type="SUPFAM" id="SSF56808">
    <property type="entry name" value="Ribosomal protein L1"/>
    <property type="match status" value="1"/>
</dbReference>
<keyword evidence="4" id="KW-0832">Ubl conjugation</keyword>
<evidence type="ECO:0000256" key="2">
    <source>
        <dbReference type="ARBA" id="ARBA00022499"/>
    </source>
</evidence>